<dbReference type="AlphaFoldDB" id="A0A9X6NKM9"/>
<evidence type="ECO:0000313" key="2">
    <source>
        <dbReference type="EMBL" id="OWA54428.1"/>
    </source>
</evidence>
<organism evidence="2 3">
    <name type="scientific">Hypsibius exemplaris</name>
    <name type="common">Freshwater tardigrade</name>
    <dbReference type="NCBI Taxonomy" id="2072580"/>
    <lineage>
        <taxon>Eukaryota</taxon>
        <taxon>Metazoa</taxon>
        <taxon>Ecdysozoa</taxon>
        <taxon>Tardigrada</taxon>
        <taxon>Eutardigrada</taxon>
        <taxon>Parachela</taxon>
        <taxon>Hypsibioidea</taxon>
        <taxon>Hypsibiidae</taxon>
        <taxon>Hypsibius</taxon>
    </lineage>
</organism>
<feature type="transmembrane region" description="Helical" evidence="1">
    <location>
        <begin position="135"/>
        <end position="160"/>
    </location>
</feature>
<feature type="transmembrane region" description="Helical" evidence="1">
    <location>
        <begin position="105"/>
        <end position="123"/>
    </location>
</feature>
<accession>A0A9X6NKM9</accession>
<proteinExistence type="predicted"/>
<feature type="transmembrane region" description="Helical" evidence="1">
    <location>
        <begin position="74"/>
        <end position="99"/>
    </location>
</feature>
<evidence type="ECO:0000256" key="1">
    <source>
        <dbReference type="SAM" id="Phobius"/>
    </source>
</evidence>
<reference evidence="3" key="1">
    <citation type="submission" date="2017-01" db="EMBL/GenBank/DDBJ databases">
        <title>Comparative genomics of anhydrobiosis in the tardigrade Hypsibius dujardini.</title>
        <authorList>
            <person name="Yoshida Y."/>
            <person name="Koutsovoulos G."/>
            <person name="Laetsch D."/>
            <person name="Stevens L."/>
            <person name="Kumar S."/>
            <person name="Horikawa D."/>
            <person name="Ishino K."/>
            <person name="Komine S."/>
            <person name="Tomita M."/>
            <person name="Blaxter M."/>
            <person name="Arakawa K."/>
        </authorList>
    </citation>
    <scope>NUCLEOTIDE SEQUENCE [LARGE SCALE GENOMIC DNA]</scope>
    <source>
        <strain evidence="3">Z151</strain>
    </source>
</reference>
<sequence length="340" mass="38612">MQIPDDASTTAITTHGHKPVEFTASHNSQLIPTIPDEPLTGLVKRRRTSHLLRRANLRDLCVNCRTNSFYLNRLVLVFEIINIIATVTGFGALLGYVHLNWTHGTLLAMLFWLFSIGLGTALMDEYTTKPTARFATANFFAGMMLFSIVFTVVPLVFLIVGLHMEQTAPEFINPVPANISHLRNCTTTQLYEEAKLNKTVLMDGCNYTSTSLIPSFQFVRNLKWPTYAITLGGMICGLVVWCYGLFCYFSRLRCMKIIFNKGGILECIPCEFKSNYTFLHHGHLEDEGLELQLMAYFSNLERRQKQSLEEFLDEAMHSPPSEQQPFLAPIPEMTDFTFQV</sequence>
<keyword evidence="1" id="KW-0812">Transmembrane</keyword>
<keyword evidence="3" id="KW-1185">Reference proteome</keyword>
<keyword evidence="1" id="KW-0472">Membrane</keyword>
<gene>
    <name evidence="2" type="ORF">BV898_18832</name>
</gene>
<dbReference type="EMBL" id="MTYJ01000405">
    <property type="protein sequence ID" value="OWA54428.1"/>
    <property type="molecule type" value="Genomic_DNA"/>
</dbReference>
<keyword evidence="1" id="KW-1133">Transmembrane helix</keyword>
<dbReference type="Proteomes" id="UP000192578">
    <property type="component" value="Unassembled WGS sequence"/>
</dbReference>
<evidence type="ECO:0000313" key="3">
    <source>
        <dbReference type="Proteomes" id="UP000192578"/>
    </source>
</evidence>
<feature type="transmembrane region" description="Helical" evidence="1">
    <location>
        <begin position="227"/>
        <end position="249"/>
    </location>
</feature>
<comment type="caution">
    <text evidence="2">The sequence shown here is derived from an EMBL/GenBank/DDBJ whole genome shotgun (WGS) entry which is preliminary data.</text>
</comment>
<name>A0A9X6NKM9_HYPEX</name>
<protein>
    <submittedName>
        <fullName evidence="2">Uncharacterized protein</fullName>
    </submittedName>
</protein>
<dbReference type="OrthoDB" id="10463964at2759"/>